<dbReference type="Proteomes" id="UP000269352">
    <property type="component" value="Unassembled WGS sequence"/>
</dbReference>
<comment type="caution">
    <text evidence="1">The sequence shown here is derived from an EMBL/GenBank/DDBJ whole genome shotgun (WGS) entry which is preliminary data.</text>
</comment>
<dbReference type="EMBL" id="BGZN01000006">
    <property type="protein sequence ID" value="GBR73092.1"/>
    <property type="molecule type" value="Genomic_DNA"/>
</dbReference>
<gene>
    <name evidence="1" type="ORF">NO1_0534</name>
</gene>
<proteinExistence type="predicted"/>
<dbReference type="AlphaFoldDB" id="A0A388TA18"/>
<evidence type="ECO:0000313" key="2">
    <source>
        <dbReference type="Proteomes" id="UP000269352"/>
    </source>
</evidence>
<name>A0A388TA18_TERA1</name>
<sequence>MTDTCLVSCILGQNFASVYKAPQKEAYFFTNNPALRGEIENKGWQYVFLDLPLSVDAAVSSLQAKYVKFLQFLRRPDCPPPLKSCSRIIYLDHKVELKSRHIAKLLAAEQRLVLVRKHQHGHSNIWGEVSASLLQERYTRFIDKIMEYVLAKIKQNNVYKTTTVVPWTSLILYRPQDQQVQKFTDEVYRDLLEIGTSECQIVWAMVAQKYPELIQYLDAAEIVTNENWWTKFKAFIRFWTPYGVLCKLDKF</sequence>
<reference evidence="1 2" key="1">
    <citation type="journal article" date="2019" name="ISME J.">
        <title>Genome analyses of uncultured TG2/ZB3 bacteria in 'Margulisbacteria' specifically attached to ectosymbiotic spirochetes of protists in the termite gut.</title>
        <authorList>
            <person name="Utami Y.D."/>
            <person name="Kuwahara H."/>
            <person name="Igai K."/>
            <person name="Murakami T."/>
            <person name="Sugaya K."/>
            <person name="Morikawa T."/>
            <person name="Nagura Y."/>
            <person name="Yuki M."/>
            <person name="Deevong P."/>
            <person name="Inoue T."/>
            <person name="Kihara K."/>
            <person name="Lo N."/>
            <person name="Yamada A."/>
            <person name="Ohkuma M."/>
            <person name="Hongoh Y."/>
        </authorList>
    </citation>
    <scope>NUCLEOTIDE SEQUENCE [LARGE SCALE GENOMIC DNA]</scope>
    <source>
        <strain evidence="1">NkOx7-01</strain>
    </source>
</reference>
<keyword evidence="2" id="KW-1185">Reference proteome</keyword>
<organism evidence="1 2">
    <name type="scientific">Termititenax aidoneus</name>
    <dbReference type="NCBI Taxonomy" id="2218524"/>
    <lineage>
        <taxon>Bacteria</taxon>
        <taxon>Bacillati</taxon>
        <taxon>Candidatus Margulisiibacteriota</taxon>
        <taxon>Candidatus Termititenacia</taxon>
        <taxon>Candidatus Termititenacales</taxon>
        <taxon>Candidatus Termititenacaceae</taxon>
        <taxon>Candidatus Termititenax</taxon>
    </lineage>
</organism>
<protein>
    <submittedName>
        <fullName evidence="1">Uncharacterized protein</fullName>
    </submittedName>
</protein>
<evidence type="ECO:0000313" key="1">
    <source>
        <dbReference type="EMBL" id="GBR73092.1"/>
    </source>
</evidence>
<accession>A0A388TA18</accession>